<evidence type="ECO:0000313" key="3">
    <source>
        <dbReference type="Proteomes" id="UP000257109"/>
    </source>
</evidence>
<name>A0A371H4M8_MUCPR</name>
<evidence type="ECO:0000313" key="2">
    <source>
        <dbReference type="EMBL" id="RDX97772.1"/>
    </source>
</evidence>
<feature type="non-terminal residue" evidence="2">
    <location>
        <position position="1"/>
    </location>
</feature>
<proteinExistence type="predicted"/>
<gene>
    <name evidence="2" type="ORF">CR513_19414</name>
</gene>
<comment type="caution">
    <text evidence="2">The sequence shown here is derived from an EMBL/GenBank/DDBJ whole genome shotgun (WGS) entry which is preliminary data.</text>
</comment>
<dbReference type="Proteomes" id="UP000257109">
    <property type="component" value="Unassembled WGS sequence"/>
</dbReference>
<evidence type="ECO:0000256" key="1">
    <source>
        <dbReference type="SAM" id="MobiDB-lite"/>
    </source>
</evidence>
<accession>A0A371H4M8</accession>
<dbReference type="EMBL" id="QJKJ01003575">
    <property type="protein sequence ID" value="RDX97772.1"/>
    <property type="molecule type" value="Genomic_DNA"/>
</dbReference>
<dbReference type="OrthoDB" id="1934635at2759"/>
<reference evidence="2" key="1">
    <citation type="submission" date="2018-05" db="EMBL/GenBank/DDBJ databases">
        <title>Draft genome of Mucuna pruriens seed.</title>
        <authorList>
            <person name="Nnadi N.E."/>
            <person name="Vos R."/>
            <person name="Hasami M.H."/>
            <person name="Devisetty U.K."/>
            <person name="Aguiy J.C."/>
        </authorList>
    </citation>
    <scope>NUCLEOTIDE SEQUENCE [LARGE SCALE GENOMIC DNA]</scope>
    <source>
        <strain evidence="2">JCA_2017</strain>
    </source>
</reference>
<organism evidence="2 3">
    <name type="scientific">Mucuna pruriens</name>
    <name type="common">Velvet bean</name>
    <name type="synonym">Dolichos pruriens</name>
    <dbReference type="NCBI Taxonomy" id="157652"/>
    <lineage>
        <taxon>Eukaryota</taxon>
        <taxon>Viridiplantae</taxon>
        <taxon>Streptophyta</taxon>
        <taxon>Embryophyta</taxon>
        <taxon>Tracheophyta</taxon>
        <taxon>Spermatophyta</taxon>
        <taxon>Magnoliopsida</taxon>
        <taxon>eudicotyledons</taxon>
        <taxon>Gunneridae</taxon>
        <taxon>Pentapetalae</taxon>
        <taxon>rosids</taxon>
        <taxon>fabids</taxon>
        <taxon>Fabales</taxon>
        <taxon>Fabaceae</taxon>
        <taxon>Papilionoideae</taxon>
        <taxon>50 kb inversion clade</taxon>
        <taxon>NPAAA clade</taxon>
        <taxon>indigoferoid/millettioid clade</taxon>
        <taxon>Phaseoleae</taxon>
        <taxon>Mucuna</taxon>
    </lineage>
</organism>
<keyword evidence="3" id="KW-1185">Reference proteome</keyword>
<feature type="region of interest" description="Disordered" evidence="1">
    <location>
        <begin position="116"/>
        <end position="152"/>
    </location>
</feature>
<sequence>MEGETHALEGPITRERVKRIQEEVQHNLSTLKDQRGHTLYHVSNLVAKMTKFWLAKTMARMTCILRLGFDRMTIVLRSTLARGLMWCKRIHKSTNDKVEALSRAKADGYGGGNYIDHSRSSQSFREERHERHERNMREERHERHDKREKDSKEELDMSKCKILPFLGNCKPEFYIYWELKVKQVITSFDIQGRKGVRLAFGDYAFIWWTTMLDDIRRDVVEP</sequence>
<dbReference type="AlphaFoldDB" id="A0A371H4M8"/>
<protein>
    <submittedName>
        <fullName evidence="2">Uncharacterized protein</fullName>
    </submittedName>
</protein>